<proteinExistence type="predicted"/>
<dbReference type="AlphaFoldDB" id="I8HZK6"/>
<name>I8HZK6_9GAMM</name>
<organism evidence="1 2">
    <name type="scientific">Hydrocarboniphaga effusa AP103</name>
    <dbReference type="NCBI Taxonomy" id="1172194"/>
    <lineage>
        <taxon>Bacteria</taxon>
        <taxon>Pseudomonadati</taxon>
        <taxon>Pseudomonadota</taxon>
        <taxon>Gammaproteobacteria</taxon>
        <taxon>Nevskiales</taxon>
        <taxon>Nevskiaceae</taxon>
        <taxon>Hydrocarboniphaga</taxon>
    </lineage>
</organism>
<dbReference type="EMBL" id="AKGD01000002">
    <property type="protein sequence ID" value="EIT69026.1"/>
    <property type="molecule type" value="Genomic_DNA"/>
</dbReference>
<comment type="caution">
    <text evidence="1">The sequence shown here is derived from an EMBL/GenBank/DDBJ whole genome shotgun (WGS) entry which is preliminary data.</text>
</comment>
<reference evidence="1 2" key="1">
    <citation type="journal article" date="2012" name="J. Bacteriol.">
        <title>Genome Sequence of n-Alkane-Degrading Hydrocarboniphaga effusa Strain AP103T (ATCC BAA-332T).</title>
        <authorList>
            <person name="Chang H.K."/>
            <person name="Zylstra G.J."/>
            <person name="Chae J.C."/>
        </authorList>
    </citation>
    <scope>NUCLEOTIDE SEQUENCE [LARGE SCALE GENOMIC DNA]</scope>
    <source>
        <strain evidence="1 2">AP103</strain>
    </source>
</reference>
<evidence type="ECO:0000313" key="1">
    <source>
        <dbReference type="EMBL" id="EIT69026.1"/>
    </source>
</evidence>
<dbReference type="Proteomes" id="UP000003704">
    <property type="component" value="Unassembled WGS sequence"/>
</dbReference>
<keyword evidence="2" id="KW-1185">Reference proteome</keyword>
<sequence>MFGSYCLSDTIVIPCVSRCVSRSPGGAPGTARDYAGRL</sequence>
<dbReference type="STRING" id="1172194.WQQ_26080"/>
<protein>
    <submittedName>
        <fullName evidence="1">Uncharacterized protein</fullName>
    </submittedName>
</protein>
<dbReference type="PATRIC" id="fig|1172194.4.peg.2521"/>
<accession>I8HZK6</accession>
<evidence type="ECO:0000313" key="2">
    <source>
        <dbReference type="Proteomes" id="UP000003704"/>
    </source>
</evidence>
<gene>
    <name evidence="1" type="ORF">WQQ_26080</name>
</gene>